<dbReference type="PANTHER" id="PTHR16943:SF15">
    <property type="entry name" value="DEHYDRATASE (PRPD), PUTATIVE-RELATED"/>
    <property type="match status" value="1"/>
</dbReference>
<dbReference type="InterPro" id="IPR042188">
    <property type="entry name" value="MmgE/PrpD_sf_2"/>
</dbReference>
<dbReference type="Pfam" id="PF03972">
    <property type="entry name" value="MmgE_PrpD_N"/>
    <property type="match status" value="1"/>
</dbReference>
<protein>
    <submittedName>
        <fullName evidence="4 6">2-methylcitrate dehydratase PrpD</fullName>
    </submittedName>
</protein>
<reference evidence="4 6" key="1">
    <citation type="journal article" date="2020" name="Stud. Mycol.">
        <title>101 Dothideomycetes genomes: a test case for predicting lifestyles and emergence of pathogens.</title>
        <authorList>
            <person name="Haridas S."/>
            <person name="Albert R."/>
            <person name="Binder M."/>
            <person name="Bloem J."/>
            <person name="Labutti K."/>
            <person name="Salamov A."/>
            <person name="Andreopoulos B."/>
            <person name="Baker S."/>
            <person name="Barry K."/>
            <person name="Bills G."/>
            <person name="Bluhm B."/>
            <person name="Cannon C."/>
            <person name="Castanera R."/>
            <person name="Culley D."/>
            <person name="Daum C."/>
            <person name="Ezra D."/>
            <person name="Gonzalez J."/>
            <person name="Henrissat B."/>
            <person name="Kuo A."/>
            <person name="Liang C."/>
            <person name="Lipzen A."/>
            <person name="Lutzoni F."/>
            <person name="Magnuson J."/>
            <person name="Mondo S."/>
            <person name="Nolan M."/>
            <person name="Ohm R."/>
            <person name="Pangilinan J."/>
            <person name="Park H.-J."/>
            <person name="Ramirez L."/>
            <person name="Alfaro M."/>
            <person name="Sun H."/>
            <person name="Tritt A."/>
            <person name="Yoshinaga Y."/>
            <person name="Zwiers L.-H."/>
            <person name="Turgeon B."/>
            <person name="Goodwin S."/>
            <person name="Spatafora J."/>
            <person name="Crous P."/>
            <person name="Grigoriev I."/>
        </authorList>
    </citation>
    <scope>NUCLEOTIDE SEQUENCE</scope>
    <source>
        <strain evidence="4 6">CBS 304.34</strain>
    </source>
</reference>
<evidence type="ECO:0000259" key="2">
    <source>
        <dbReference type="Pfam" id="PF03972"/>
    </source>
</evidence>
<evidence type="ECO:0000313" key="4">
    <source>
        <dbReference type="EMBL" id="KAF2804184.1"/>
    </source>
</evidence>
<reference evidence="6" key="2">
    <citation type="submission" date="2020-04" db="EMBL/GenBank/DDBJ databases">
        <authorList>
            <consortium name="NCBI Genome Project"/>
        </authorList>
    </citation>
    <scope>NUCLEOTIDE SEQUENCE</scope>
    <source>
        <strain evidence="6">CBS 304.34</strain>
    </source>
</reference>
<dbReference type="EMBL" id="MU003714">
    <property type="protein sequence ID" value="KAF2804184.1"/>
    <property type="molecule type" value="Genomic_DNA"/>
</dbReference>
<feature type="domain" description="MmgE/PrpD N-terminal" evidence="2">
    <location>
        <begin position="26"/>
        <end position="257"/>
    </location>
</feature>
<dbReference type="GeneID" id="54456977"/>
<dbReference type="RefSeq" id="XP_033571148.1">
    <property type="nucleotide sequence ID" value="XM_033716084.1"/>
</dbReference>
<sequence>MAAQASDYDRVLQDTLDHIHHPPITSDSAYNFARLSLLDALGTAIANVSSADPICRRLIGPIVSGTTVLCGFRLPGTSFELDPVKGAFDLSSLISHHHSNLSGPPSTPPLPPSSILGALLATADWLSRTRTPPPTGVPQRTFLTVQIEAYELYGCLAAHNPSLSPTLLAEVTATACVAHLLELPEDDALAALSNAWADAGALRVSGAARQSCDVADAAARAVQHALLAQRGQAGVPGVLGAERWGVQDAVLGGMEVRLPPGVYGGLEKNAYFQMVPAAWWAVSAVEAALGLVHVLQERELSVEKDVQNIIVRTTRAGKRSYAGGSGLGGAERRRGDLGFVVAVVLLLEGEMVEEGDYEDGSAWATDPRVEALRGRMIVVEDEEFTRGYDDEGTRSAANGIKLLLSVDEEVPERVVEFPVGHPKREDTTVMVVEKFRKNLQKGDFSDERVAEILERVEVDDAEVADFVDLFWKWE</sequence>
<organism evidence="4">
    <name type="scientific">Mytilinidion resinicola</name>
    <dbReference type="NCBI Taxonomy" id="574789"/>
    <lineage>
        <taxon>Eukaryota</taxon>
        <taxon>Fungi</taxon>
        <taxon>Dikarya</taxon>
        <taxon>Ascomycota</taxon>
        <taxon>Pezizomycotina</taxon>
        <taxon>Dothideomycetes</taxon>
        <taxon>Pleosporomycetidae</taxon>
        <taxon>Mytilinidiales</taxon>
        <taxon>Mytilinidiaceae</taxon>
        <taxon>Mytilinidion</taxon>
    </lineage>
</organism>
<dbReference type="Gene3D" id="1.10.4100.10">
    <property type="entry name" value="2-methylcitrate dehydratase PrpD"/>
    <property type="match status" value="1"/>
</dbReference>
<dbReference type="InterPro" id="IPR045337">
    <property type="entry name" value="MmgE_PrpD_C"/>
</dbReference>
<evidence type="ECO:0000313" key="5">
    <source>
        <dbReference type="Proteomes" id="UP000504636"/>
    </source>
</evidence>
<evidence type="ECO:0000259" key="3">
    <source>
        <dbReference type="Pfam" id="PF19305"/>
    </source>
</evidence>
<dbReference type="Proteomes" id="UP000504636">
    <property type="component" value="Unplaced"/>
</dbReference>
<dbReference type="InterPro" id="IPR036148">
    <property type="entry name" value="MmgE/PrpD_sf"/>
</dbReference>
<dbReference type="AlphaFoldDB" id="A0A6A6Y888"/>
<dbReference type="SUPFAM" id="SSF103378">
    <property type="entry name" value="2-methylcitrate dehydratase PrpD"/>
    <property type="match status" value="1"/>
</dbReference>
<dbReference type="PANTHER" id="PTHR16943">
    <property type="entry name" value="2-METHYLCITRATE DEHYDRATASE-RELATED"/>
    <property type="match status" value="1"/>
</dbReference>
<dbReference type="OrthoDB" id="10055203at2759"/>
<dbReference type="InterPro" id="IPR045336">
    <property type="entry name" value="MmgE_PrpD_N"/>
</dbReference>
<evidence type="ECO:0000313" key="6">
    <source>
        <dbReference type="RefSeq" id="XP_033571148.1"/>
    </source>
</evidence>
<name>A0A6A6Y888_9PEZI</name>
<reference evidence="6" key="3">
    <citation type="submission" date="2025-04" db="UniProtKB">
        <authorList>
            <consortium name="RefSeq"/>
        </authorList>
    </citation>
    <scope>IDENTIFICATION</scope>
    <source>
        <strain evidence="6">CBS 304.34</strain>
    </source>
</reference>
<evidence type="ECO:0000256" key="1">
    <source>
        <dbReference type="ARBA" id="ARBA00006174"/>
    </source>
</evidence>
<dbReference type="InterPro" id="IPR005656">
    <property type="entry name" value="MmgE_PrpD"/>
</dbReference>
<comment type="similarity">
    <text evidence="1">Belongs to the PrpD family.</text>
</comment>
<dbReference type="Gene3D" id="3.30.1330.120">
    <property type="entry name" value="2-methylcitrate dehydratase PrpD"/>
    <property type="match status" value="1"/>
</dbReference>
<dbReference type="Pfam" id="PF19305">
    <property type="entry name" value="MmgE_PrpD_C"/>
    <property type="match status" value="1"/>
</dbReference>
<keyword evidence="5" id="KW-1185">Reference proteome</keyword>
<accession>A0A6A6Y888</accession>
<gene>
    <name evidence="4 6" type="ORF">BDZ99DRAFT_398268</name>
</gene>
<dbReference type="InterPro" id="IPR042183">
    <property type="entry name" value="MmgE/PrpD_sf_1"/>
</dbReference>
<dbReference type="GO" id="GO:0005739">
    <property type="term" value="C:mitochondrion"/>
    <property type="evidence" value="ECO:0007669"/>
    <property type="project" value="TreeGrafter"/>
</dbReference>
<feature type="domain" description="MmgE/PrpD C-terminal" evidence="3">
    <location>
        <begin position="276"/>
        <end position="455"/>
    </location>
</feature>
<proteinExistence type="inferred from homology"/>
<dbReference type="GO" id="GO:0016829">
    <property type="term" value="F:lyase activity"/>
    <property type="evidence" value="ECO:0007669"/>
    <property type="project" value="InterPro"/>
</dbReference>